<dbReference type="AlphaFoldDB" id="A0A1R3FUN9"/>
<keyword evidence="3" id="KW-1185">Reference proteome</keyword>
<gene>
    <name evidence="2" type="ORF">COLO4_38503</name>
</gene>
<accession>A0A1R3FUN9</accession>
<name>A0A1R3FUN9_9ROSI</name>
<sequence>MSTIDAHNRENESSFISMGNTYALEKQLYARNIGAVASASRTAKLRPESGSRAKPELKSFKKEAPNSFPSNVRSLISTGPKAAKSLKHKQKQQGIIVNGSRGCVTRIQ</sequence>
<feature type="region of interest" description="Disordered" evidence="1">
    <location>
        <begin position="40"/>
        <end position="72"/>
    </location>
</feature>
<comment type="caution">
    <text evidence="2">The sequence shown here is derived from an EMBL/GenBank/DDBJ whole genome shotgun (WGS) entry which is preliminary data.</text>
</comment>
<evidence type="ECO:0000313" key="3">
    <source>
        <dbReference type="Proteomes" id="UP000187203"/>
    </source>
</evidence>
<proteinExistence type="predicted"/>
<reference evidence="3" key="1">
    <citation type="submission" date="2013-09" db="EMBL/GenBank/DDBJ databases">
        <title>Corchorus olitorius genome sequencing.</title>
        <authorList>
            <person name="Alam M."/>
            <person name="Haque M.S."/>
            <person name="Islam M.S."/>
            <person name="Emdad E.M."/>
            <person name="Islam M.M."/>
            <person name="Ahmed B."/>
            <person name="Halim A."/>
            <person name="Hossen Q.M.M."/>
            <person name="Hossain M.Z."/>
            <person name="Ahmed R."/>
            <person name="Khan M.M."/>
            <person name="Islam R."/>
            <person name="Rashid M.M."/>
            <person name="Khan S.A."/>
            <person name="Rahman M.S."/>
            <person name="Alam M."/>
            <person name="Yahiya A.S."/>
            <person name="Khan M.S."/>
            <person name="Azam M.S."/>
            <person name="Haque T."/>
            <person name="Lashkar M.Z.H."/>
            <person name="Akhand A.I."/>
            <person name="Morshed G."/>
            <person name="Roy S."/>
            <person name="Uddin K.S."/>
            <person name="Rabeya T."/>
            <person name="Hossain A.S."/>
            <person name="Chowdhury A."/>
            <person name="Snigdha A.R."/>
            <person name="Mortoza M.S."/>
            <person name="Matin S.A."/>
            <person name="Hoque S.M.E."/>
            <person name="Islam M.K."/>
            <person name="Roy D.K."/>
            <person name="Haider R."/>
            <person name="Moosa M.M."/>
            <person name="Elias S.M."/>
            <person name="Hasan A.M."/>
            <person name="Jahan S."/>
            <person name="Shafiuddin M."/>
            <person name="Mahmood N."/>
            <person name="Shommy N.S."/>
        </authorList>
    </citation>
    <scope>NUCLEOTIDE SEQUENCE [LARGE SCALE GENOMIC DNA]</scope>
    <source>
        <strain evidence="3">cv. O-4</strain>
    </source>
</reference>
<evidence type="ECO:0000256" key="1">
    <source>
        <dbReference type="SAM" id="MobiDB-lite"/>
    </source>
</evidence>
<organism evidence="2 3">
    <name type="scientific">Corchorus olitorius</name>
    <dbReference type="NCBI Taxonomy" id="93759"/>
    <lineage>
        <taxon>Eukaryota</taxon>
        <taxon>Viridiplantae</taxon>
        <taxon>Streptophyta</taxon>
        <taxon>Embryophyta</taxon>
        <taxon>Tracheophyta</taxon>
        <taxon>Spermatophyta</taxon>
        <taxon>Magnoliopsida</taxon>
        <taxon>eudicotyledons</taxon>
        <taxon>Gunneridae</taxon>
        <taxon>Pentapetalae</taxon>
        <taxon>rosids</taxon>
        <taxon>malvids</taxon>
        <taxon>Malvales</taxon>
        <taxon>Malvaceae</taxon>
        <taxon>Grewioideae</taxon>
        <taxon>Apeibeae</taxon>
        <taxon>Corchorus</taxon>
    </lineage>
</organism>
<dbReference type="EMBL" id="AWUE01024850">
    <property type="protein sequence ID" value="OMO49554.1"/>
    <property type="molecule type" value="Genomic_DNA"/>
</dbReference>
<dbReference type="Proteomes" id="UP000187203">
    <property type="component" value="Unassembled WGS sequence"/>
</dbReference>
<evidence type="ECO:0000313" key="2">
    <source>
        <dbReference type="EMBL" id="OMO49554.1"/>
    </source>
</evidence>
<feature type="compositionally biased region" description="Basic and acidic residues" evidence="1">
    <location>
        <begin position="45"/>
        <end position="64"/>
    </location>
</feature>
<protein>
    <submittedName>
        <fullName evidence="2">Uncharacterized protein</fullName>
    </submittedName>
</protein>